<dbReference type="InParanoid" id="A0A1V9XJ02"/>
<evidence type="ECO:0000256" key="1">
    <source>
        <dbReference type="ARBA" id="ARBA00001970"/>
    </source>
</evidence>
<evidence type="ECO:0000256" key="9">
    <source>
        <dbReference type="ARBA" id="ARBA00023004"/>
    </source>
</evidence>
<keyword evidence="6" id="KW-0479">Metal-binding</keyword>
<evidence type="ECO:0000256" key="4">
    <source>
        <dbReference type="ARBA" id="ARBA00022617"/>
    </source>
</evidence>
<feature type="transmembrane region" description="Helical" evidence="11">
    <location>
        <begin position="73"/>
        <end position="94"/>
    </location>
</feature>
<dbReference type="OrthoDB" id="907479at2759"/>
<feature type="transmembrane region" description="Helical" evidence="11">
    <location>
        <begin position="219"/>
        <end position="241"/>
    </location>
</feature>
<keyword evidence="5 11" id="KW-0812">Transmembrane</keyword>
<evidence type="ECO:0000256" key="10">
    <source>
        <dbReference type="ARBA" id="ARBA00023136"/>
    </source>
</evidence>
<dbReference type="PANTHER" id="PTHR10106">
    <property type="entry name" value="CYTOCHROME B561-RELATED"/>
    <property type="match status" value="1"/>
</dbReference>
<sequence>MAAKRSLAKKSRRTRRSRFFNDTSIDAPVEVEQPQFEEEAPIWKYDLKGFTGNVMEPYEEFPIRQNLSYFGPLFICSQLCGGMTFIMVLLWGLLCNGGFSGPSIPHLWFNWHPLLMTLGLIIIQGDSILIYRVLRNEAKPRLKLIHTFLHFSAFLMVVGGLKTVLDSHNYAEPKPIPNFYSLHSFVGLTAVIMFGIQFIAGFLSFLYPGIRKTLRTRYLPLHVFGGTMIFILSTCAALMGITEKIIYSYNYSSLPIGAQVGNTFGVFLVVFAMLVFYLVSHPNYKRINLPEEQVLAFDYSEEPYDRASNNGAG</sequence>
<feature type="transmembrane region" description="Helical" evidence="11">
    <location>
        <begin position="114"/>
        <end position="134"/>
    </location>
</feature>
<dbReference type="SMART" id="SM00665">
    <property type="entry name" value="B561"/>
    <property type="match status" value="1"/>
</dbReference>
<keyword evidence="8 11" id="KW-1133">Transmembrane helix</keyword>
<evidence type="ECO:0000313" key="14">
    <source>
        <dbReference type="Proteomes" id="UP000192247"/>
    </source>
</evidence>
<reference evidence="13 14" key="1">
    <citation type="journal article" date="2017" name="Gigascience">
        <title>Draft genome of the honey bee ectoparasitic mite, Tropilaelaps mercedesae, is shaped by the parasitic life history.</title>
        <authorList>
            <person name="Dong X."/>
            <person name="Armstrong S.D."/>
            <person name="Xia D."/>
            <person name="Makepeace B.L."/>
            <person name="Darby A.C."/>
            <person name="Kadowaki T."/>
        </authorList>
    </citation>
    <scope>NUCLEOTIDE SEQUENCE [LARGE SCALE GENOMIC DNA]</scope>
    <source>
        <strain evidence="13">Wuxi-XJTLU</strain>
    </source>
</reference>
<dbReference type="Pfam" id="PF03188">
    <property type="entry name" value="Cytochrom_B561"/>
    <property type="match status" value="1"/>
</dbReference>
<proteinExistence type="predicted"/>
<keyword evidence="14" id="KW-1185">Reference proteome</keyword>
<dbReference type="FunCoup" id="A0A1V9XJ02">
    <property type="interactions" value="22"/>
</dbReference>
<comment type="subcellular location">
    <subcellularLocation>
        <location evidence="2">Membrane</location>
        <topology evidence="2">Multi-pass membrane protein</topology>
    </subcellularLocation>
</comment>
<dbReference type="Gene3D" id="1.20.120.1770">
    <property type="match status" value="1"/>
</dbReference>
<keyword evidence="10 11" id="KW-0472">Membrane</keyword>
<dbReference type="GO" id="GO:0046872">
    <property type="term" value="F:metal ion binding"/>
    <property type="evidence" value="ECO:0007669"/>
    <property type="project" value="UniProtKB-KW"/>
</dbReference>
<gene>
    <name evidence="13" type="ORF">BIW11_03605</name>
</gene>
<name>A0A1V9XJ02_9ACAR</name>
<dbReference type="GO" id="GO:0016491">
    <property type="term" value="F:oxidoreductase activity"/>
    <property type="evidence" value="ECO:0007669"/>
    <property type="project" value="InterPro"/>
</dbReference>
<feature type="transmembrane region" description="Helical" evidence="11">
    <location>
        <begin position="261"/>
        <end position="279"/>
    </location>
</feature>
<dbReference type="EMBL" id="MNPL01010114">
    <property type="protein sequence ID" value="OQR73332.1"/>
    <property type="molecule type" value="Genomic_DNA"/>
</dbReference>
<evidence type="ECO:0000259" key="12">
    <source>
        <dbReference type="PROSITE" id="PS50939"/>
    </source>
</evidence>
<organism evidence="13 14">
    <name type="scientific">Tropilaelaps mercedesae</name>
    <dbReference type="NCBI Taxonomy" id="418985"/>
    <lineage>
        <taxon>Eukaryota</taxon>
        <taxon>Metazoa</taxon>
        <taxon>Ecdysozoa</taxon>
        <taxon>Arthropoda</taxon>
        <taxon>Chelicerata</taxon>
        <taxon>Arachnida</taxon>
        <taxon>Acari</taxon>
        <taxon>Parasitiformes</taxon>
        <taxon>Mesostigmata</taxon>
        <taxon>Gamasina</taxon>
        <taxon>Dermanyssoidea</taxon>
        <taxon>Laelapidae</taxon>
        <taxon>Tropilaelaps</taxon>
    </lineage>
</organism>
<evidence type="ECO:0000313" key="13">
    <source>
        <dbReference type="EMBL" id="OQR73332.1"/>
    </source>
</evidence>
<dbReference type="AlphaFoldDB" id="A0A1V9XJ02"/>
<dbReference type="Proteomes" id="UP000192247">
    <property type="component" value="Unassembled WGS sequence"/>
</dbReference>
<feature type="transmembrane region" description="Helical" evidence="11">
    <location>
        <begin position="146"/>
        <end position="165"/>
    </location>
</feature>
<evidence type="ECO:0000256" key="11">
    <source>
        <dbReference type="SAM" id="Phobius"/>
    </source>
</evidence>
<evidence type="ECO:0000256" key="6">
    <source>
        <dbReference type="ARBA" id="ARBA00022723"/>
    </source>
</evidence>
<protein>
    <submittedName>
        <fullName evidence="13">Cytochrome b561-like</fullName>
    </submittedName>
</protein>
<comment type="caution">
    <text evidence="13">The sequence shown here is derived from an EMBL/GenBank/DDBJ whole genome shotgun (WGS) entry which is preliminary data.</text>
</comment>
<dbReference type="PANTHER" id="PTHR10106:SF0">
    <property type="entry name" value="LD36721P"/>
    <property type="match status" value="1"/>
</dbReference>
<keyword evidence="9" id="KW-0408">Iron</keyword>
<dbReference type="GO" id="GO:0016020">
    <property type="term" value="C:membrane"/>
    <property type="evidence" value="ECO:0007669"/>
    <property type="project" value="UniProtKB-SubCell"/>
</dbReference>
<accession>A0A1V9XJ02</accession>
<evidence type="ECO:0000256" key="5">
    <source>
        <dbReference type="ARBA" id="ARBA00022692"/>
    </source>
</evidence>
<comment type="cofactor">
    <cofactor evidence="1">
        <name>heme b</name>
        <dbReference type="ChEBI" id="CHEBI:60344"/>
    </cofactor>
</comment>
<evidence type="ECO:0000256" key="2">
    <source>
        <dbReference type="ARBA" id="ARBA00004141"/>
    </source>
</evidence>
<dbReference type="InterPro" id="IPR006593">
    <property type="entry name" value="Cyt_b561/ferric_Rdtase_TM"/>
</dbReference>
<evidence type="ECO:0000256" key="3">
    <source>
        <dbReference type="ARBA" id="ARBA00022448"/>
    </source>
</evidence>
<evidence type="ECO:0000256" key="8">
    <source>
        <dbReference type="ARBA" id="ARBA00022989"/>
    </source>
</evidence>
<evidence type="ECO:0000256" key="7">
    <source>
        <dbReference type="ARBA" id="ARBA00022982"/>
    </source>
</evidence>
<dbReference type="PROSITE" id="PS50939">
    <property type="entry name" value="CYTOCHROME_B561"/>
    <property type="match status" value="1"/>
</dbReference>
<keyword evidence="7" id="KW-0249">Electron transport</keyword>
<feature type="domain" description="Cytochrome b561" evidence="12">
    <location>
        <begin position="76"/>
        <end position="280"/>
    </location>
</feature>
<keyword evidence="3" id="KW-0813">Transport</keyword>
<feature type="transmembrane region" description="Helical" evidence="11">
    <location>
        <begin position="185"/>
        <end position="207"/>
    </location>
</feature>
<dbReference type="FunFam" id="1.20.120.1770:FF:000001">
    <property type="entry name" value="Cytochrome b reductase 1"/>
    <property type="match status" value="1"/>
</dbReference>
<keyword evidence="4" id="KW-0349">Heme</keyword>
<dbReference type="InterPro" id="IPR043205">
    <property type="entry name" value="CYB561/CYBRD1-like"/>
</dbReference>